<feature type="region of interest" description="Disordered" evidence="1">
    <location>
        <begin position="21"/>
        <end position="64"/>
    </location>
</feature>
<comment type="caution">
    <text evidence="2">The sequence shown here is derived from an EMBL/GenBank/DDBJ whole genome shotgun (WGS) entry which is preliminary data.</text>
</comment>
<protein>
    <submittedName>
        <fullName evidence="2">Uncharacterized protein</fullName>
    </submittedName>
</protein>
<dbReference type="EMBL" id="JANBPT010000401">
    <property type="protein sequence ID" value="KAJ1922121.1"/>
    <property type="molecule type" value="Genomic_DNA"/>
</dbReference>
<accession>A0A9W8A6I5</accession>
<evidence type="ECO:0000313" key="3">
    <source>
        <dbReference type="Proteomes" id="UP001150569"/>
    </source>
</evidence>
<dbReference type="AlphaFoldDB" id="A0A9W8A6I5"/>
<gene>
    <name evidence="2" type="ORF">IWQ60_006603</name>
</gene>
<evidence type="ECO:0000256" key="1">
    <source>
        <dbReference type="SAM" id="MobiDB-lite"/>
    </source>
</evidence>
<reference evidence="2" key="1">
    <citation type="submission" date="2022-07" db="EMBL/GenBank/DDBJ databases">
        <title>Phylogenomic reconstructions and comparative analyses of Kickxellomycotina fungi.</title>
        <authorList>
            <person name="Reynolds N.K."/>
            <person name="Stajich J.E."/>
            <person name="Barry K."/>
            <person name="Grigoriev I.V."/>
            <person name="Crous P."/>
            <person name="Smith M.E."/>
        </authorList>
    </citation>
    <scope>NUCLEOTIDE SEQUENCE</scope>
    <source>
        <strain evidence="2">RSA 861</strain>
    </source>
</reference>
<sequence>MDAVRMSASLQHRELVRARQAKRVATSQLPASGLSDNAHSAITSSPLATTTEHGTSQTDNHTSHAGNRFGARLFAWPRLVGSGDVFDDYQV</sequence>
<keyword evidence="3" id="KW-1185">Reference proteome</keyword>
<evidence type="ECO:0000313" key="2">
    <source>
        <dbReference type="EMBL" id="KAJ1922121.1"/>
    </source>
</evidence>
<organism evidence="2 3">
    <name type="scientific">Tieghemiomyces parasiticus</name>
    <dbReference type="NCBI Taxonomy" id="78921"/>
    <lineage>
        <taxon>Eukaryota</taxon>
        <taxon>Fungi</taxon>
        <taxon>Fungi incertae sedis</taxon>
        <taxon>Zoopagomycota</taxon>
        <taxon>Kickxellomycotina</taxon>
        <taxon>Dimargaritomycetes</taxon>
        <taxon>Dimargaritales</taxon>
        <taxon>Dimargaritaceae</taxon>
        <taxon>Tieghemiomyces</taxon>
    </lineage>
</organism>
<feature type="compositionally biased region" description="Polar residues" evidence="1">
    <location>
        <begin position="25"/>
        <end position="64"/>
    </location>
</feature>
<dbReference type="Proteomes" id="UP001150569">
    <property type="component" value="Unassembled WGS sequence"/>
</dbReference>
<name>A0A9W8A6I5_9FUNG</name>
<proteinExistence type="predicted"/>